<gene>
    <name evidence="8" type="ORF">KDL28_20615</name>
</gene>
<dbReference type="Gene3D" id="1.10.1740.10">
    <property type="match status" value="1"/>
</dbReference>
<keyword evidence="4" id="KW-0238">DNA-binding</keyword>
<proteinExistence type="inferred from homology"/>
<evidence type="ECO:0000259" key="7">
    <source>
        <dbReference type="Pfam" id="PF04545"/>
    </source>
</evidence>
<dbReference type="EMBL" id="JAGSOV010000041">
    <property type="protein sequence ID" value="MCO1657464.1"/>
    <property type="molecule type" value="Genomic_DNA"/>
</dbReference>
<name>A0ABT1A3M5_9PSEU</name>
<dbReference type="InterPro" id="IPR007627">
    <property type="entry name" value="RNA_pol_sigma70_r2"/>
</dbReference>
<dbReference type="SUPFAM" id="SSF88659">
    <property type="entry name" value="Sigma3 and sigma4 domains of RNA polymerase sigma factors"/>
    <property type="match status" value="1"/>
</dbReference>
<dbReference type="InterPro" id="IPR014284">
    <property type="entry name" value="RNA_pol_sigma-70_dom"/>
</dbReference>
<comment type="similarity">
    <text evidence="1">Belongs to the sigma-70 factor family. ECF subfamily.</text>
</comment>
<keyword evidence="2" id="KW-0805">Transcription regulation</keyword>
<evidence type="ECO:0000313" key="9">
    <source>
        <dbReference type="Proteomes" id="UP001165283"/>
    </source>
</evidence>
<protein>
    <submittedName>
        <fullName evidence="8">Sigma-70 family RNA polymerase sigma factor</fullName>
    </submittedName>
</protein>
<organism evidence="8 9">
    <name type="scientific">Pseudonocardia humida</name>
    <dbReference type="NCBI Taxonomy" id="2800819"/>
    <lineage>
        <taxon>Bacteria</taxon>
        <taxon>Bacillati</taxon>
        <taxon>Actinomycetota</taxon>
        <taxon>Actinomycetes</taxon>
        <taxon>Pseudonocardiales</taxon>
        <taxon>Pseudonocardiaceae</taxon>
        <taxon>Pseudonocardia</taxon>
    </lineage>
</organism>
<keyword evidence="3" id="KW-0731">Sigma factor</keyword>
<feature type="domain" description="RNA polymerase sigma-70 region 4" evidence="7">
    <location>
        <begin position="113"/>
        <end position="161"/>
    </location>
</feature>
<dbReference type="Pfam" id="PF04542">
    <property type="entry name" value="Sigma70_r2"/>
    <property type="match status" value="1"/>
</dbReference>
<dbReference type="NCBIfam" id="NF007227">
    <property type="entry name" value="PRK09645.1"/>
    <property type="match status" value="1"/>
</dbReference>
<sequence length="172" mass="18693">MARTPRDEALITAVYAEHGRALLAYATRLTGDRATAEDVVQETLVRVWKHPDVLVNGRGSVRGWLLTVVRNIVIDRARARSSRPSEVTDDEIVAPIAPDHAGGVVDSLTVLAALEQLSPEHRGVLAHLYFAGRTLDETAQVLGVPPGTVRSRSHYALKALRRLVETPAEVPA</sequence>
<dbReference type="InterPro" id="IPR039425">
    <property type="entry name" value="RNA_pol_sigma-70-like"/>
</dbReference>
<accession>A0ABT1A3M5</accession>
<dbReference type="Pfam" id="PF04545">
    <property type="entry name" value="Sigma70_r4"/>
    <property type="match status" value="1"/>
</dbReference>
<keyword evidence="5" id="KW-0804">Transcription</keyword>
<evidence type="ECO:0000256" key="1">
    <source>
        <dbReference type="ARBA" id="ARBA00010641"/>
    </source>
</evidence>
<dbReference type="Gene3D" id="1.10.10.10">
    <property type="entry name" value="Winged helix-like DNA-binding domain superfamily/Winged helix DNA-binding domain"/>
    <property type="match status" value="1"/>
</dbReference>
<comment type="caution">
    <text evidence="8">The sequence shown here is derived from an EMBL/GenBank/DDBJ whole genome shotgun (WGS) entry which is preliminary data.</text>
</comment>
<dbReference type="InterPro" id="IPR007630">
    <property type="entry name" value="RNA_pol_sigma70_r4"/>
</dbReference>
<evidence type="ECO:0000256" key="5">
    <source>
        <dbReference type="ARBA" id="ARBA00023163"/>
    </source>
</evidence>
<dbReference type="InterPro" id="IPR036388">
    <property type="entry name" value="WH-like_DNA-bd_sf"/>
</dbReference>
<keyword evidence="9" id="KW-1185">Reference proteome</keyword>
<dbReference type="PANTHER" id="PTHR43133:SF52">
    <property type="entry name" value="ECF RNA POLYMERASE SIGMA FACTOR SIGL"/>
    <property type="match status" value="1"/>
</dbReference>
<dbReference type="NCBIfam" id="TIGR02937">
    <property type="entry name" value="sigma70-ECF"/>
    <property type="match status" value="1"/>
</dbReference>
<feature type="domain" description="RNA polymerase sigma-70 region 2" evidence="6">
    <location>
        <begin position="15"/>
        <end position="81"/>
    </location>
</feature>
<dbReference type="PANTHER" id="PTHR43133">
    <property type="entry name" value="RNA POLYMERASE ECF-TYPE SIGMA FACTO"/>
    <property type="match status" value="1"/>
</dbReference>
<evidence type="ECO:0000256" key="4">
    <source>
        <dbReference type="ARBA" id="ARBA00023125"/>
    </source>
</evidence>
<evidence type="ECO:0000313" key="8">
    <source>
        <dbReference type="EMBL" id="MCO1657464.1"/>
    </source>
</evidence>
<evidence type="ECO:0000256" key="2">
    <source>
        <dbReference type="ARBA" id="ARBA00023015"/>
    </source>
</evidence>
<dbReference type="InterPro" id="IPR013324">
    <property type="entry name" value="RNA_pol_sigma_r3/r4-like"/>
</dbReference>
<dbReference type="InterPro" id="IPR013325">
    <property type="entry name" value="RNA_pol_sigma_r2"/>
</dbReference>
<dbReference type="SUPFAM" id="SSF88946">
    <property type="entry name" value="Sigma2 domain of RNA polymerase sigma factors"/>
    <property type="match status" value="1"/>
</dbReference>
<dbReference type="Proteomes" id="UP001165283">
    <property type="component" value="Unassembled WGS sequence"/>
</dbReference>
<dbReference type="CDD" id="cd06171">
    <property type="entry name" value="Sigma70_r4"/>
    <property type="match status" value="1"/>
</dbReference>
<reference evidence="8" key="1">
    <citation type="submission" date="2021-04" db="EMBL/GenBank/DDBJ databases">
        <title>Pseudonocardia sp. nov., isolated from sandy soil of mangrove forest.</title>
        <authorList>
            <person name="Zan Z."/>
            <person name="Huang R."/>
            <person name="Liu W."/>
        </authorList>
    </citation>
    <scope>NUCLEOTIDE SEQUENCE</scope>
    <source>
        <strain evidence="8">S2-4</strain>
    </source>
</reference>
<evidence type="ECO:0000259" key="6">
    <source>
        <dbReference type="Pfam" id="PF04542"/>
    </source>
</evidence>
<dbReference type="RefSeq" id="WP_214405987.1">
    <property type="nucleotide sequence ID" value="NZ_JAGSOV010000041.1"/>
</dbReference>
<evidence type="ECO:0000256" key="3">
    <source>
        <dbReference type="ARBA" id="ARBA00023082"/>
    </source>
</evidence>